<feature type="domain" description="Prepilin type IV endopeptidase peptidase" evidence="3">
    <location>
        <begin position="8"/>
        <end position="110"/>
    </location>
</feature>
<evidence type="ECO:0000313" key="4">
    <source>
        <dbReference type="EMBL" id="OZU89886.1"/>
    </source>
</evidence>
<dbReference type="Pfam" id="PF01478">
    <property type="entry name" value="Peptidase_A24"/>
    <property type="match status" value="1"/>
</dbReference>
<name>A0A265NF32_9BACI</name>
<dbReference type="GO" id="GO:0004190">
    <property type="term" value="F:aspartic-type endopeptidase activity"/>
    <property type="evidence" value="ECO:0007669"/>
    <property type="project" value="InterPro"/>
</dbReference>
<dbReference type="Gene3D" id="1.20.120.1220">
    <property type="match status" value="1"/>
</dbReference>
<evidence type="ECO:0000313" key="5">
    <source>
        <dbReference type="Proteomes" id="UP000216498"/>
    </source>
</evidence>
<evidence type="ECO:0000256" key="2">
    <source>
        <dbReference type="SAM" id="Phobius"/>
    </source>
</evidence>
<dbReference type="PANTHER" id="PTHR30487:SF0">
    <property type="entry name" value="PREPILIN LEADER PEPTIDASE_N-METHYLTRANSFERASE-RELATED"/>
    <property type="match status" value="1"/>
</dbReference>
<keyword evidence="2" id="KW-0472">Membrane</keyword>
<dbReference type="OrthoDB" id="5508079at2"/>
<dbReference type="InterPro" id="IPR050882">
    <property type="entry name" value="Prepilin_peptidase/N-MTase"/>
</dbReference>
<reference evidence="4 5" key="1">
    <citation type="submission" date="2017-08" db="EMBL/GenBank/DDBJ databases">
        <title>Virgibacillus indicus sp. nov. and Virgibacillus profoundi sp. nov, two moderately halophilic bacteria isolated from marine sediment by using the Microfluidic Streak Plate.</title>
        <authorList>
            <person name="Xu B."/>
            <person name="Hu B."/>
            <person name="Wang J."/>
            <person name="Zhu Y."/>
            <person name="Huang L."/>
            <person name="Du W."/>
            <person name="Huang Y."/>
        </authorList>
    </citation>
    <scope>NUCLEOTIDE SEQUENCE [LARGE SCALE GENOMIC DNA]</scope>
    <source>
        <strain evidence="4 5">IO3-P2-C2</strain>
    </source>
</reference>
<proteinExistence type="inferred from homology"/>
<gene>
    <name evidence="4" type="ORF">CIL03_01735</name>
</gene>
<evidence type="ECO:0000256" key="1">
    <source>
        <dbReference type="ARBA" id="ARBA00005801"/>
    </source>
</evidence>
<feature type="transmembrane region" description="Helical" evidence="2">
    <location>
        <begin position="7"/>
        <end position="23"/>
    </location>
</feature>
<dbReference type="InterPro" id="IPR000045">
    <property type="entry name" value="Prepilin_IV_endopep_pep"/>
</dbReference>
<dbReference type="PANTHER" id="PTHR30487">
    <property type="entry name" value="TYPE 4 PREPILIN-LIKE PROTEINS LEADER PEPTIDE-PROCESSING ENZYME"/>
    <property type="match status" value="1"/>
</dbReference>
<keyword evidence="2" id="KW-0812">Transmembrane</keyword>
<keyword evidence="5" id="KW-1185">Reference proteome</keyword>
<feature type="transmembrane region" description="Helical" evidence="2">
    <location>
        <begin position="148"/>
        <end position="168"/>
    </location>
</feature>
<dbReference type="GO" id="GO:0005886">
    <property type="term" value="C:plasma membrane"/>
    <property type="evidence" value="ECO:0007669"/>
    <property type="project" value="TreeGrafter"/>
</dbReference>
<dbReference type="Proteomes" id="UP000216498">
    <property type="component" value="Unassembled WGS sequence"/>
</dbReference>
<sequence>MLHIYDYLLFVIIIIAFIWDVKYNKIPNWLTAGSVLLGLITHLISGGIDGILFSFFGLAAGGGICLLLYAFKAIGAGDVKLFAAIGAFTGFENVLYILMHSIVFGGFIGIILLLFTRTKLHIIINKLFAYLNRVMETNIGMIDKEEKIVNFPFMYAILPAVIVSYYYILF</sequence>
<dbReference type="GO" id="GO:0006465">
    <property type="term" value="P:signal peptide processing"/>
    <property type="evidence" value="ECO:0007669"/>
    <property type="project" value="TreeGrafter"/>
</dbReference>
<feature type="transmembrane region" description="Helical" evidence="2">
    <location>
        <begin position="94"/>
        <end position="116"/>
    </location>
</feature>
<accession>A0A265NF32</accession>
<evidence type="ECO:0000259" key="3">
    <source>
        <dbReference type="Pfam" id="PF01478"/>
    </source>
</evidence>
<organism evidence="4 5">
    <name type="scientific">Virgibacillus indicus</name>
    <dbReference type="NCBI Taxonomy" id="2024554"/>
    <lineage>
        <taxon>Bacteria</taxon>
        <taxon>Bacillati</taxon>
        <taxon>Bacillota</taxon>
        <taxon>Bacilli</taxon>
        <taxon>Bacillales</taxon>
        <taxon>Bacillaceae</taxon>
        <taxon>Virgibacillus</taxon>
    </lineage>
</organism>
<comment type="caution">
    <text evidence="4">The sequence shown here is derived from an EMBL/GenBank/DDBJ whole genome shotgun (WGS) entry which is preliminary data.</text>
</comment>
<dbReference type="RefSeq" id="WP_094883487.1">
    <property type="nucleotide sequence ID" value="NZ_NPMS01000001.1"/>
</dbReference>
<protein>
    <submittedName>
        <fullName evidence="4">Prepilin peptidase</fullName>
    </submittedName>
</protein>
<feature type="transmembrane region" description="Helical" evidence="2">
    <location>
        <begin position="29"/>
        <end position="48"/>
    </location>
</feature>
<dbReference type="EMBL" id="NPMS01000001">
    <property type="protein sequence ID" value="OZU89886.1"/>
    <property type="molecule type" value="Genomic_DNA"/>
</dbReference>
<dbReference type="AlphaFoldDB" id="A0A265NF32"/>
<comment type="similarity">
    <text evidence="1">Belongs to the peptidase A24 family.</text>
</comment>
<keyword evidence="2" id="KW-1133">Transmembrane helix</keyword>
<feature type="transmembrane region" description="Helical" evidence="2">
    <location>
        <begin position="55"/>
        <end position="74"/>
    </location>
</feature>